<reference evidence="1 2" key="1">
    <citation type="submission" date="2014-02" db="EMBL/GenBank/DDBJ databases">
        <title>The genome sequence of Colletotrichum simmondsii CBS122122.</title>
        <authorList>
            <person name="Baroncelli R."/>
            <person name="Thon M.R."/>
        </authorList>
    </citation>
    <scope>NUCLEOTIDE SEQUENCE [LARGE SCALE GENOMIC DNA]</scope>
    <source>
        <strain evidence="1 2">CBS122122</strain>
    </source>
</reference>
<gene>
    <name evidence="1" type="ORF">CSIM01_03076</name>
</gene>
<evidence type="ECO:0000313" key="1">
    <source>
        <dbReference type="EMBL" id="KXH36682.1"/>
    </source>
</evidence>
<accession>A0A135SLC3</accession>
<name>A0A135SLC3_9PEZI</name>
<dbReference type="Proteomes" id="UP000070328">
    <property type="component" value="Unassembled WGS sequence"/>
</dbReference>
<dbReference type="EMBL" id="JFBX01000521">
    <property type="protein sequence ID" value="KXH36682.1"/>
    <property type="molecule type" value="Genomic_DNA"/>
</dbReference>
<dbReference type="OrthoDB" id="5416097at2759"/>
<comment type="caution">
    <text evidence="1">The sequence shown here is derived from an EMBL/GenBank/DDBJ whole genome shotgun (WGS) entry which is preliminary data.</text>
</comment>
<organism evidence="1 2">
    <name type="scientific">Colletotrichum simmondsii</name>
    <dbReference type="NCBI Taxonomy" id="703756"/>
    <lineage>
        <taxon>Eukaryota</taxon>
        <taxon>Fungi</taxon>
        <taxon>Dikarya</taxon>
        <taxon>Ascomycota</taxon>
        <taxon>Pezizomycotina</taxon>
        <taxon>Sordariomycetes</taxon>
        <taxon>Hypocreomycetidae</taxon>
        <taxon>Glomerellales</taxon>
        <taxon>Glomerellaceae</taxon>
        <taxon>Colletotrichum</taxon>
        <taxon>Colletotrichum acutatum species complex</taxon>
    </lineage>
</organism>
<sequence length="390" mass="44271">MSARDGASGTSKEDPEADKKLLCKRKEALLGRLRRYLNHPDTKHDHIDALRDALLPKISYLSDIDARLELAKSWCRSSHSAYCKYHRRDFEVVDKLAWASLMMAPMEAIRKFQDEECTDDGRPSPSDTCHLGESVVLLSKMIGELFPKRGYLPAHHYELKDGLNAVEIKDHPRGDIKLAISASSLRDESTCVVTKSADARVCLVLPFPTSQIAASLEYILHKDSGDIFGFEIRKHLAVLQSPATVFSLANMISLNEILSKWWAKAWIALEPISQTDCSIRLRLRWLRKAMFDQERDHRVGRLESVRGSYAKVVCVDMDPRMVSRGRLTQSGKSLRMVHFETREYIEDGYEFDITAAKKEDLPDFGLLKVRYILSIAMSLTGEGLVEDDQQ</sequence>
<evidence type="ECO:0008006" key="3">
    <source>
        <dbReference type="Google" id="ProtNLM"/>
    </source>
</evidence>
<evidence type="ECO:0000313" key="2">
    <source>
        <dbReference type="Proteomes" id="UP000070328"/>
    </source>
</evidence>
<dbReference type="AlphaFoldDB" id="A0A135SLC3"/>
<protein>
    <recommendedName>
        <fullName evidence="3">HNH nuclease domain-containing protein</fullName>
    </recommendedName>
</protein>
<proteinExistence type="predicted"/>
<keyword evidence="2" id="KW-1185">Reference proteome</keyword>